<protein>
    <submittedName>
        <fullName evidence="3">Uncharacterized protein</fullName>
    </submittedName>
</protein>
<reference evidence="3" key="1">
    <citation type="submission" date="2014-05" db="EMBL/GenBank/DDBJ databases">
        <authorList>
            <person name="Urmite Genomes"/>
        </authorList>
    </citation>
    <scope>NUCLEOTIDE SEQUENCE</scope>
    <source>
        <strain evidence="3">DSM 44074</strain>
    </source>
</reference>
<feature type="chain" id="PRO_5043977057" evidence="2">
    <location>
        <begin position="28"/>
        <end position="84"/>
    </location>
</feature>
<dbReference type="RefSeq" id="WP_030136068.1">
    <property type="nucleotide sequence ID" value="NZ_CP074376.1"/>
</dbReference>
<evidence type="ECO:0000313" key="4">
    <source>
        <dbReference type="Proteomes" id="UP000028864"/>
    </source>
</evidence>
<feature type="compositionally biased region" description="Low complexity" evidence="1">
    <location>
        <begin position="62"/>
        <end position="84"/>
    </location>
</feature>
<reference evidence="3" key="2">
    <citation type="submission" date="2015-09" db="EMBL/GenBank/DDBJ databases">
        <title>Draft genome sequence of Mycobacterium neoaurum DSM 44074.</title>
        <authorList>
            <person name="Croce O."/>
            <person name="Robert C."/>
            <person name="Raoult D."/>
            <person name="Drancourt M."/>
        </authorList>
    </citation>
    <scope>NUCLEOTIDE SEQUENCE</scope>
    <source>
        <strain evidence="3">DSM 44074</strain>
    </source>
</reference>
<feature type="compositionally biased region" description="Low complexity" evidence="1">
    <location>
        <begin position="34"/>
        <end position="51"/>
    </location>
</feature>
<dbReference type="EMBL" id="LK021339">
    <property type="protein sequence ID" value="CDQ45899.1"/>
    <property type="molecule type" value="Genomic_DNA"/>
</dbReference>
<dbReference type="Proteomes" id="UP000028864">
    <property type="component" value="Unassembled WGS sequence"/>
</dbReference>
<organism evidence="3 4">
    <name type="scientific">Mycolicibacterium neoaurum</name>
    <name type="common">Mycobacterium neoaurum</name>
    <dbReference type="NCBI Taxonomy" id="1795"/>
    <lineage>
        <taxon>Bacteria</taxon>
        <taxon>Bacillati</taxon>
        <taxon>Actinomycetota</taxon>
        <taxon>Actinomycetes</taxon>
        <taxon>Mycobacteriales</taxon>
        <taxon>Mycobacteriaceae</taxon>
        <taxon>Mycolicibacterium</taxon>
    </lineage>
</organism>
<dbReference type="AlphaFoldDB" id="A0AAV2WNX7"/>
<keyword evidence="2" id="KW-0732">Signal</keyword>
<gene>
    <name evidence="3" type="ORF">BN1047_03799</name>
</gene>
<proteinExistence type="predicted"/>
<feature type="region of interest" description="Disordered" evidence="1">
    <location>
        <begin position="31"/>
        <end position="84"/>
    </location>
</feature>
<evidence type="ECO:0000256" key="2">
    <source>
        <dbReference type="SAM" id="SignalP"/>
    </source>
</evidence>
<evidence type="ECO:0000313" key="3">
    <source>
        <dbReference type="EMBL" id="CDQ45899.1"/>
    </source>
</evidence>
<name>A0AAV2WNX7_MYCNE</name>
<accession>A0AAV2WNX7</accession>
<evidence type="ECO:0000256" key="1">
    <source>
        <dbReference type="SAM" id="MobiDB-lite"/>
    </source>
</evidence>
<sequence>MTSNKLKLIFAGAGVGAVLGMAGLTVATQMPTLSAEPTEPTAVTTPSSEEPAAWPPTDGAEPEVGPAPEETVIPTTTTTLPPAP</sequence>
<feature type="signal peptide" evidence="2">
    <location>
        <begin position="1"/>
        <end position="27"/>
    </location>
</feature>